<feature type="compositionally biased region" description="Basic and acidic residues" evidence="1">
    <location>
        <begin position="54"/>
        <end position="63"/>
    </location>
</feature>
<dbReference type="Proteomes" id="UP000093476">
    <property type="component" value="Unassembled WGS sequence"/>
</dbReference>
<evidence type="ECO:0000256" key="1">
    <source>
        <dbReference type="SAM" id="MobiDB-lite"/>
    </source>
</evidence>
<evidence type="ECO:0000313" key="2">
    <source>
        <dbReference type="EMBL" id="OCQ51947.1"/>
    </source>
</evidence>
<feature type="compositionally biased region" description="Basic residues" evidence="1">
    <location>
        <begin position="64"/>
        <end position="74"/>
    </location>
</feature>
<sequence length="89" mass="9798">MRAVGHQTRSRAGLADAGAATGRATAGRRRSRRDNGSHGQRGRRSRRAGVADIAKPDRTDYQRHGRLWRGRRIHQSADRVSGGSLAQTR</sequence>
<dbReference type="EMBL" id="LOMY01000102">
    <property type="protein sequence ID" value="OCQ51947.1"/>
    <property type="molecule type" value="Genomic_DNA"/>
</dbReference>
<evidence type="ECO:0000313" key="3">
    <source>
        <dbReference type="Proteomes" id="UP000093476"/>
    </source>
</evidence>
<protein>
    <submittedName>
        <fullName evidence="2">Uncharacterized protein</fullName>
    </submittedName>
</protein>
<feature type="region of interest" description="Disordered" evidence="1">
    <location>
        <begin position="1"/>
        <end position="89"/>
    </location>
</feature>
<proteinExistence type="predicted"/>
<gene>
    <name evidence="2" type="ORF">Ppb6_02862</name>
</gene>
<dbReference type="AlphaFoldDB" id="A0A1C0U1X9"/>
<name>A0A1C0U1X9_9GAMM</name>
<accession>A0A1C0U1X9</accession>
<comment type="caution">
    <text evidence="2">The sequence shown here is derived from an EMBL/GenBank/DDBJ whole genome shotgun (WGS) entry which is preliminary data.</text>
</comment>
<keyword evidence="3" id="KW-1185">Reference proteome</keyword>
<feature type="compositionally biased region" description="Low complexity" evidence="1">
    <location>
        <begin position="10"/>
        <end position="25"/>
    </location>
</feature>
<reference evidence="2 3" key="1">
    <citation type="submission" date="2015-12" db="EMBL/GenBank/DDBJ databases">
        <title>Genome comparisons provide insights into the role of secondary metabolites in the pathogenic phase of the Photorhabdus life cycle.</title>
        <authorList>
            <person name="Tobias N.J."/>
            <person name="Mishra B."/>
            <person name="Gupta D.K."/>
            <person name="Thines M."/>
            <person name="Stinear T.P."/>
            <person name="Bode H.B."/>
        </authorList>
    </citation>
    <scope>NUCLEOTIDE SEQUENCE [LARGE SCALE GENOMIC DNA]</scope>
    <source>
        <strain evidence="2 3">PB68.1</strain>
    </source>
</reference>
<organism evidence="2 3">
    <name type="scientific">Photorhabdus australis subsp. thailandensis</name>
    <dbReference type="NCBI Taxonomy" id="2805096"/>
    <lineage>
        <taxon>Bacteria</taxon>
        <taxon>Pseudomonadati</taxon>
        <taxon>Pseudomonadota</taxon>
        <taxon>Gammaproteobacteria</taxon>
        <taxon>Enterobacterales</taxon>
        <taxon>Morganellaceae</taxon>
        <taxon>Photorhabdus</taxon>
    </lineage>
</organism>